<gene>
    <name evidence="5" type="ORF">ACFYWW_28540</name>
</gene>
<feature type="transmembrane region" description="Helical" evidence="2">
    <location>
        <begin position="662"/>
        <end position="682"/>
    </location>
</feature>
<feature type="region of interest" description="Disordered" evidence="1">
    <location>
        <begin position="541"/>
        <end position="562"/>
    </location>
</feature>
<evidence type="ECO:0000313" key="5">
    <source>
        <dbReference type="EMBL" id="MFF3342627.1"/>
    </source>
</evidence>
<feature type="transmembrane region" description="Helical" evidence="2">
    <location>
        <begin position="817"/>
        <end position="841"/>
    </location>
</feature>
<dbReference type="Gene3D" id="3.40.50.12780">
    <property type="entry name" value="N-terminal domain of ligase-like"/>
    <property type="match status" value="1"/>
</dbReference>
<dbReference type="RefSeq" id="WP_387897628.1">
    <property type="nucleotide sequence ID" value="NZ_JBIAPK010000010.1"/>
</dbReference>
<dbReference type="PANTHER" id="PTHR43767">
    <property type="entry name" value="LONG-CHAIN-FATTY-ACID--COA LIGASE"/>
    <property type="match status" value="1"/>
</dbReference>
<dbReference type="Gene3D" id="3.30.300.30">
    <property type="match status" value="1"/>
</dbReference>
<protein>
    <submittedName>
        <fullName evidence="5">AMP-binding protein</fullName>
    </submittedName>
</protein>
<proteinExistence type="predicted"/>
<keyword evidence="2" id="KW-1133">Transmembrane helix</keyword>
<dbReference type="InterPro" id="IPR045851">
    <property type="entry name" value="AMP-bd_C_sf"/>
</dbReference>
<evidence type="ECO:0000259" key="4">
    <source>
        <dbReference type="Pfam" id="PF00550"/>
    </source>
</evidence>
<feature type="transmembrane region" description="Helical" evidence="2">
    <location>
        <begin position="623"/>
        <end position="642"/>
    </location>
</feature>
<organism evidence="5 6">
    <name type="scientific">Streptomyces flavidovirens</name>
    <dbReference type="NCBI Taxonomy" id="67298"/>
    <lineage>
        <taxon>Bacteria</taxon>
        <taxon>Bacillati</taxon>
        <taxon>Actinomycetota</taxon>
        <taxon>Actinomycetes</taxon>
        <taxon>Kitasatosporales</taxon>
        <taxon>Streptomycetaceae</taxon>
        <taxon>Streptomyces</taxon>
    </lineage>
</organism>
<comment type="caution">
    <text evidence="5">The sequence shown here is derived from an EMBL/GenBank/DDBJ whole genome shotgun (WGS) entry which is preliminary data.</text>
</comment>
<dbReference type="InterPro" id="IPR036736">
    <property type="entry name" value="ACP-like_sf"/>
</dbReference>
<feature type="domain" description="AMP-dependent synthetase/ligase" evidence="3">
    <location>
        <begin position="18"/>
        <end position="338"/>
    </location>
</feature>
<accession>A0ABW6RN86</accession>
<keyword evidence="6" id="KW-1185">Reference proteome</keyword>
<dbReference type="InterPro" id="IPR050237">
    <property type="entry name" value="ATP-dep_AMP-bd_enzyme"/>
</dbReference>
<reference evidence="5 6" key="1">
    <citation type="submission" date="2024-10" db="EMBL/GenBank/DDBJ databases">
        <title>The Natural Products Discovery Center: Release of the First 8490 Sequenced Strains for Exploring Actinobacteria Biosynthetic Diversity.</title>
        <authorList>
            <person name="Kalkreuter E."/>
            <person name="Kautsar S.A."/>
            <person name="Yang D."/>
            <person name="Bader C.D."/>
            <person name="Teijaro C.N."/>
            <person name="Fluegel L."/>
            <person name="Davis C.M."/>
            <person name="Simpson J.R."/>
            <person name="Lauterbach L."/>
            <person name="Steele A.D."/>
            <person name="Gui C."/>
            <person name="Meng S."/>
            <person name="Li G."/>
            <person name="Viehrig K."/>
            <person name="Ye F."/>
            <person name="Su P."/>
            <person name="Kiefer A.F."/>
            <person name="Nichols A."/>
            <person name="Cepeda A.J."/>
            <person name="Yan W."/>
            <person name="Fan B."/>
            <person name="Jiang Y."/>
            <person name="Adhikari A."/>
            <person name="Zheng C.-J."/>
            <person name="Schuster L."/>
            <person name="Cowan T.M."/>
            <person name="Smanski M.J."/>
            <person name="Chevrette M.G."/>
            <person name="De Carvalho L.P.S."/>
            <person name="Shen B."/>
        </authorList>
    </citation>
    <scope>NUCLEOTIDE SEQUENCE [LARGE SCALE GENOMIC DNA]</scope>
    <source>
        <strain evidence="5 6">NPDC003029</strain>
    </source>
</reference>
<feature type="domain" description="Carrier" evidence="4">
    <location>
        <begin position="490"/>
        <end position="531"/>
    </location>
</feature>
<dbReference type="Proteomes" id="UP001601976">
    <property type="component" value="Unassembled WGS sequence"/>
</dbReference>
<keyword evidence="2" id="KW-0812">Transmembrane</keyword>
<dbReference type="InterPro" id="IPR009081">
    <property type="entry name" value="PP-bd_ACP"/>
</dbReference>
<name>A0ABW6RN86_9ACTN</name>
<feature type="transmembrane region" description="Helical" evidence="2">
    <location>
        <begin position="788"/>
        <end position="805"/>
    </location>
</feature>
<feature type="transmembrane region" description="Helical" evidence="2">
    <location>
        <begin position="694"/>
        <end position="712"/>
    </location>
</feature>
<dbReference type="SUPFAM" id="SSF56801">
    <property type="entry name" value="Acetyl-CoA synthetase-like"/>
    <property type="match status" value="1"/>
</dbReference>
<keyword evidence="2" id="KW-0472">Membrane</keyword>
<dbReference type="Gene3D" id="1.10.1200.10">
    <property type="entry name" value="ACP-like"/>
    <property type="match status" value="1"/>
</dbReference>
<evidence type="ECO:0000259" key="3">
    <source>
        <dbReference type="Pfam" id="PF00501"/>
    </source>
</evidence>
<dbReference type="SUPFAM" id="SSF47336">
    <property type="entry name" value="ACP-like"/>
    <property type="match status" value="1"/>
</dbReference>
<evidence type="ECO:0000256" key="2">
    <source>
        <dbReference type="SAM" id="Phobius"/>
    </source>
</evidence>
<evidence type="ECO:0000256" key="1">
    <source>
        <dbReference type="SAM" id="MobiDB-lite"/>
    </source>
</evidence>
<dbReference type="Pfam" id="PF00501">
    <property type="entry name" value="AMP-binding"/>
    <property type="match status" value="1"/>
</dbReference>
<feature type="transmembrane region" description="Helical" evidence="2">
    <location>
        <begin position="718"/>
        <end position="737"/>
    </location>
</feature>
<sequence length="863" mass="93641">MKAPSGLLPGAKTVPFARGLAAHGDRPAVITADGPVSYRELAVRVDAAARRLGPARRLVLLVAANTVDALVVHLAALAAGHPVLLVPGDHPEAVRSLIDAYDPDVVAHPDGGQWVLDERRHVSAHTLHPDLALLLSTSGSTGSPKLVRLSHENLQANAESIAEYLDIRDTDRAATTLPMHYCYGLSVIHSHLLRGAAVILTGLSVTDTCFWELFRSARGSTFAGVPYTFDLLDRIGFATMELPHLRYVTQAGGRLAPDRVARYAALGRTAGWDLFVMYGQTEATARMAYLPPHLAQTRPEAAGIPVPGGSFRLRPLPEWPGESTGELVYAGPNVMLGYAESPDDLGLGRTVDELHTGDIARRTPDGLYELVGRRSRFAKILGLRIDPQQVEAMLEKRGVTACCTGDDDELAVAVAGGTNPVDPVDPVEVRRLVTAECGLPARAVRVCVLPELPRLATGKPDYPAIRALTRPEPEAPAEAATTASPPAVDLCRLYARILDRDDVTEDSSFVGLGGDSLSYVEMSLNLEDALGHLPDNWHTLPIRDLRQPPARPAPQRRGTRRRTLETSVALRAVAIVLIVGSHIHLFWIKGGAHVLLGVAGYNFARFHLTSADRRERVRNVGRSVARIAVPSMAWLALMLLVTDDYRLTNVLLLTSLLGPNDGFWFIEVLLYTLVAVAALLAVPQLDRAERRFPFALPAALMALGLIGRYDPFGLDARGHVPLVVTVFWLFALGWTAARATTVGQRLFVNAAVLATVPGFFSGEPAREVVVVAGLTLLIWVRRIPSLTAVNRVAGVLAGSSLYIYVTHWQVFPRLEDQFALVATLASLVVGIAYAALATRVMRWRPSLRGRRSPFARYRRVRAE</sequence>
<dbReference type="InterPro" id="IPR042099">
    <property type="entry name" value="ANL_N_sf"/>
</dbReference>
<dbReference type="InterPro" id="IPR000873">
    <property type="entry name" value="AMP-dep_synth/lig_dom"/>
</dbReference>
<evidence type="ECO:0000313" key="6">
    <source>
        <dbReference type="Proteomes" id="UP001601976"/>
    </source>
</evidence>
<dbReference type="Pfam" id="PF00550">
    <property type="entry name" value="PP-binding"/>
    <property type="match status" value="1"/>
</dbReference>
<dbReference type="PANTHER" id="PTHR43767:SF1">
    <property type="entry name" value="NONRIBOSOMAL PEPTIDE SYNTHASE PES1 (EUROFUNG)-RELATED"/>
    <property type="match status" value="1"/>
</dbReference>
<dbReference type="EMBL" id="JBIAPK010000010">
    <property type="protein sequence ID" value="MFF3342627.1"/>
    <property type="molecule type" value="Genomic_DNA"/>
</dbReference>